<dbReference type="SUPFAM" id="SSF102588">
    <property type="entry name" value="LmbE-like"/>
    <property type="match status" value="1"/>
</dbReference>
<gene>
    <name evidence="1" type="ORF">NNL22_10240</name>
</gene>
<accession>A0A9E8KN76</accession>
<proteinExistence type="predicted"/>
<dbReference type="Pfam" id="PF02585">
    <property type="entry name" value="PIG-L"/>
    <property type="match status" value="1"/>
</dbReference>
<dbReference type="RefSeq" id="WP_251809570.1">
    <property type="nucleotide sequence ID" value="NZ_CP101527.1"/>
</dbReference>
<evidence type="ECO:0000313" key="2">
    <source>
        <dbReference type="Proteomes" id="UP001164472"/>
    </source>
</evidence>
<dbReference type="AlphaFoldDB" id="A0A9E8KN76"/>
<reference evidence="1" key="1">
    <citation type="submission" date="2022-07" db="EMBL/GenBank/DDBJ databases">
        <title>Alkalimarinus sp. nov., isolated from gut of a Alitta virens.</title>
        <authorList>
            <person name="Yang A.I."/>
            <person name="Shin N.-R."/>
        </authorList>
    </citation>
    <scope>NUCLEOTIDE SEQUENCE</scope>
    <source>
        <strain evidence="1">FA028</strain>
    </source>
</reference>
<keyword evidence="2" id="KW-1185">Reference proteome</keyword>
<dbReference type="GO" id="GO:0016811">
    <property type="term" value="F:hydrolase activity, acting on carbon-nitrogen (but not peptide) bonds, in linear amides"/>
    <property type="evidence" value="ECO:0007669"/>
    <property type="project" value="TreeGrafter"/>
</dbReference>
<dbReference type="EMBL" id="CP101527">
    <property type="protein sequence ID" value="UZW73429.1"/>
    <property type="molecule type" value="Genomic_DNA"/>
</dbReference>
<protein>
    <submittedName>
        <fullName evidence="1">PIG-L family deacetylase</fullName>
    </submittedName>
</protein>
<sequence length="222" mass="24750">MKHILVIAPHADDETLGCGGALLRHRAEGCNVHWLLITGMTTKAGFNSEQILKRQEEIALAVTQYDFETVHQLNFPPAALETLPIGKVISGIANVVNLIKPDTVYVPYRNDAHSDHEVVFDAAMSATKSFRYPFIKRILAYETISETDFGMKPEDGGFRPNVYLDITPYLNKKLDILDVFESEVGEFPFPRSRKALEALAALRGVQSNCNAAEAFMLLKEIL</sequence>
<dbReference type="PANTHER" id="PTHR12993:SF30">
    <property type="entry name" value="N-ACETYL-ALPHA-D-GLUCOSAMINYL L-MALATE DEACETYLASE 1"/>
    <property type="match status" value="1"/>
</dbReference>
<dbReference type="KEGG" id="asem:NNL22_10240"/>
<name>A0A9E8KN76_9ALTE</name>
<dbReference type="PANTHER" id="PTHR12993">
    <property type="entry name" value="N-ACETYLGLUCOSAMINYL-PHOSPHATIDYLINOSITOL DE-N-ACETYLASE-RELATED"/>
    <property type="match status" value="1"/>
</dbReference>
<dbReference type="InterPro" id="IPR003737">
    <property type="entry name" value="GlcNAc_PI_deacetylase-related"/>
</dbReference>
<organism evidence="1 2">
    <name type="scientific">Alkalimarinus sediminis</name>
    <dbReference type="NCBI Taxonomy" id="1632866"/>
    <lineage>
        <taxon>Bacteria</taxon>
        <taxon>Pseudomonadati</taxon>
        <taxon>Pseudomonadota</taxon>
        <taxon>Gammaproteobacteria</taxon>
        <taxon>Alteromonadales</taxon>
        <taxon>Alteromonadaceae</taxon>
        <taxon>Alkalimarinus</taxon>
    </lineage>
</organism>
<evidence type="ECO:0000313" key="1">
    <source>
        <dbReference type="EMBL" id="UZW73429.1"/>
    </source>
</evidence>
<dbReference type="Gene3D" id="3.40.50.10320">
    <property type="entry name" value="LmbE-like"/>
    <property type="match status" value="1"/>
</dbReference>
<dbReference type="Proteomes" id="UP001164472">
    <property type="component" value="Chromosome"/>
</dbReference>
<dbReference type="InterPro" id="IPR024078">
    <property type="entry name" value="LmbE-like_dom_sf"/>
</dbReference>